<evidence type="ECO:0000256" key="3">
    <source>
        <dbReference type="ARBA" id="ARBA00022519"/>
    </source>
</evidence>
<evidence type="ECO:0000313" key="12">
    <source>
        <dbReference type="EMBL" id="AWM77012.1"/>
    </source>
</evidence>
<dbReference type="GO" id="GO:0032153">
    <property type="term" value="C:cell division site"/>
    <property type="evidence" value="ECO:0007669"/>
    <property type="project" value="UniProtKB-UniRule"/>
</dbReference>
<keyword evidence="6 9" id="KW-1133">Transmembrane helix</keyword>
<dbReference type="EMBL" id="CP029479">
    <property type="protein sequence ID" value="AWM77012.1"/>
    <property type="molecule type" value="Genomic_DNA"/>
</dbReference>
<keyword evidence="4 9" id="KW-0132">Cell division</keyword>
<comment type="similarity">
    <text evidence="9">Belongs to the FtsQ/DivIB family. FtsQ subfamily.</text>
</comment>
<evidence type="ECO:0000259" key="11">
    <source>
        <dbReference type="PROSITE" id="PS51779"/>
    </source>
</evidence>
<dbReference type="InterPro" id="IPR005548">
    <property type="entry name" value="Cell_div_FtsQ/DivIB_C"/>
</dbReference>
<dbReference type="GO" id="GO:0005886">
    <property type="term" value="C:plasma membrane"/>
    <property type="evidence" value="ECO:0007669"/>
    <property type="project" value="UniProtKB-SubCell"/>
</dbReference>
<dbReference type="KEGG" id="phb:HYN04_04125"/>
<dbReference type="InterPro" id="IPR026579">
    <property type="entry name" value="FtsQ"/>
</dbReference>
<dbReference type="HAMAP" id="MF_00911">
    <property type="entry name" value="FtsQ_subfam"/>
    <property type="match status" value="1"/>
</dbReference>
<evidence type="ECO:0000256" key="7">
    <source>
        <dbReference type="ARBA" id="ARBA00023136"/>
    </source>
</evidence>
<dbReference type="AlphaFoldDB" id="A0A2Z3HP02"/>
<dbReference type="Gene3D" id="3.10.20.310">
    <property type="entry name" value="membrane protein fhac"/>
    <property type="match status" value="1"/>
</dbReference>
<dbReference type="GO" id="GO:0090529">
    <property type="term" value="P:cell septum assembly"/>
    <property type="evidence" value="ECO:0007669"/>
    <property type="project" value="InterPro"/>
</dbReference>
<evidence type="ECO:0000256" key="6">
    <source>
        <dbReference type="ARBA" id="ARBA00022989"/>
    </source>
</evidence>
<feature type="region of interest" description="Disordered" evidence="10">
    <location>
        <begin position="1"/>
        <end position="24"/>
    </location>
</feature>
<keyword evidence="8 9" id="KW-0131">Cell cycle</keyword>
<evidence type="ECO:0000256" key="4">
    <source>
        <dbReference type="ARBA" id="ARBA00022618"/>
    </source>
</evidence>
<name>A0A2Z3HP02_9CAUL</name>
<dbReference type="InterPro" id="IPR013685">
    <property type="entry name" value="POTRA_FtsQ_type"/>
</dbReference>
<evidence type="ECO:0000256" key="9">
    <source>
        <dbReference type="HAMAP-Rule" id="MF_00911"/>
    </source>
</evidence>
<dbReference type="InterPro" id="IPR034746">
    <property type="entry name" value="POTRA"/>
</dbReference>
<evidence type="ECO:0000256" key="2">
    <source>
        <dbReference type="ARBA" id="ARBA00022475"/>
    </source>
</evidence>
<keyword evidence="3 9" id="KW-0997">Cell inner membrane</keyword>
<evidence type="ECO:0000313" key="13">
    <source>
        <dbReference type="Proteomes" id="UP000247763"/>
    </source>
</evidence>
<keyword evidence="5 9" id="KW-0812">Transmembrane</keyword>
<dbReference type="PROSITE" id="PS51779">
    <property type="entry name" value="POTRA"/>
    <property type="match status" value="1"/>
</dbReference>
<feature type="transmembrane region" description="Helical" evidence="9">
    <location>
        <begin position="34"/>
        <end position="56"/>
    </location>
</feature>
<feature type="compositionally biased region" description="Low complexity" evidence="10">
    <location>
        <begin position="11"/>
        <end position="24"/>
    </location>
</feature>
<gene>
    <name evidence="9" type="primary">ftsQ</name>
    <name evidence="12" type="ORF">HYN04_04125</name>
</gene>
<keyword evidence="2 9" id="KW-1003">Cell membrane</keyword>
<evidence type="ECO:0000256" key="5">
    <source>
        <dbReference type="ARBA" id="ARBA00022692"/>
    </source>
</evidence>
<dbReference type="PANTHER" id="PTHR35851:SF1">
    <property type="entry name" value="CELL DIVISION PROTEIN FTSQ"/>
    <property type="match status" value="1"/>
</dbReference>
<keyword evidence="7 9" id="KW-0472">Membrane</keyword>
<protein>
    <recommendedName>
        <fullName evidence="9">Cell division protein FtsQ</fullName>
    </recommendedName>
</protein>
<dbReference type="RefSeq" id="WP_110449581.1">
    <property type="nucleotide sequence ID" value="NZ_CP029479.1"/>
</dbReference>
<organism evidence="12 13">
    <name type="scientific">Phenylobacterium parvum</name>
    <dbReference type="NCBI Taxonomy" id="2201350"/>
    <lineage>
        <taxon>Bacteria</taxon>
        <taxon>Pseudomonadati</taxon>
        <taxon>Pseudomonadota</taxon>
        <taxon>Alphaproteobacteria</taxon>
        <taxon>Caulobacterales</taxon>
        <taxon>Caulobacteraceae</taxon>
        <taxon>Phenylobacterium</taxon>
    </lineage>
</organism>
<dbReference type="GO" id="GO:0043093">
    <property type="term" value="P:FtsZ-dependent cytokinesis"/>
    <property type="evidence" value="ECO:0007669"/>
    <property type="project" value="UniProtKB-UniRule"/>
</dbReference>
<reference evidence="13" key="1">
    <citation type="submission" date="2018-05" db="EMBL/GenBank/DDBJ databases">
        <title>Genome sequencing of Phenylobacterium sp. HYN0004.</title>
        <authorList>
            <person name="Yi H."/>
            <person name="Baek C."/>
        </authorList>
    </citation>
    <scope>NUCLEOTIDE SEQUENCE [LARGE SCALE GENOMIC DNA]</scope>
    <source>
        <strain evidence="13">HYN0004</strain>
    </source>
</reference>
<dbReference type="Pfam" id="PF03799">
    <property type="entry name" value="FtsQ_DivIB_C"/>
    <property type="match status" value="1"/>
</dbReference>
<feature type="domain" description="POTRA" evidence="11">
    <location>
        <begin position="81"/>
        <end position="149"/>
    </location>
</feature>
<sequence>MPAAMRGGPSARPTGQGAATAAARGRTAAPGGGLSAPTILLAALGVLLAALILILATGGRGARIVATVGEGVSARLAGAGFRLAAVRIKGASPLATADILRAAELYKDQPLAGLDLDAVRRRIESVGWVHDVRVVRLLPDTLLIQVVERRQLAIWQAGGRRQVIDVRGAPIPEADPARFPALPLVVGAGANVGAADLLLELSRRPAVLSQVDALVRVDQRRWDLKLKSGGVIQLPAEGEAAALRRLDDLDRASGMMRIGFDRLDLRDPTAVAVRPRPGGAAPAAGELATEG</sequence>
<dbReference type="PANTHER" id="PTHR35851">
    <property type="entry name" value="CELL DIVISION PROTEIN FTSQ"/>
    <property type="match status" value="1"/>
</dbReference>
<evidence type="ECO:0000256" key="1">
    <source>
        <dbReference type="ARBA" id="ARBA00004370"/>
    </source>
</evidence>
<dbReference type="OrthoDB" id="9783091at2"/>
<accession>A0A2Z3HP02</accession>
<dbReference type="Pfam" id="PF08478">
    <property type="entry name" value="POTRA_1"/>
    <property type="match status" value="1"/>
</dbReference>
<evidence type="ECO:0000256" key="8">
    <source>
        <dbReference type="ARBA" id="ARBA00023306"/>
    </source>
</evidence>
<comment type="subcellular location">
    <subcellularLocation>
        <location evidence="9">Cell inner membrane</location>
        <topology evidence="9">Single-pass type II membrane protein</topology>
    </subcellularLocation>
    <subcellularLocation>
        <location evidence="1">Membrane</location>
    </subcellularLocation>
    <text evidence="9">Localizes to the division septum.</text>
</comment>
<comment type="function">
    <text evidence="9">Essential cell division protein.</text>
</comment>
<evidence type="ECO:0000256" key="10">
    <source>
        <dbReference type="SAM" id="MobiDB-lite"/>
    </source>
</evidence>
<proteinExistence type="inferred from homology"/>
<dbReference type="Proteomes" id="UP000247763">
    <property type="component" value="Chromosome"/>
</dbReference>
<keyword evidence="13" id="KW-1185">Reference proteome</keyword>